<keyword evidence="1" id="KW-0732">Signal</keyword>
<gene>
    <name evidence="2" type="ORF">DW888_11170</name>
</gene>
<name>A0A413VN04_9BACE</name>
<evidence type="ECO:0008006" key="4">
    <source>
        <dbReference type="Google" id="ProtNLM"/>
    </source>
</evidence>
<dbReference type="Proteomes" id="UP000284379">
    <property type="component" value="Unassembled WGS sequence"/>
</dbReference>
<evidence type="ECO:0000313" key="2">
    <source>
        <dbReference type="EMBL" id="RHB35007.1"/>
    </source>
</evidence>
<comment type="caution">
    <text evidence="2">The sequence shown here is derived from an EMBL/GenBank/DDBJ whole genome shotgun (WGS) entry which is preliminary data.</text>
</comment>
<dbReference type="AlphaFoldDB" id="A0A413VN04"/>
<dbReference type="EMBL" id="QSGO01000007">
    <property type="protein sequence ID" value="RHB35007.1"/>
    <property type="molecule type" value="Genomic_DNA"/>
</dbReference>
<feature type="chain" id="PRO_5019341539" description="T9SS C-terminal target domain-containing protein" evidence="1">
    <location>
        <begin position="20"/>
        <end position="396"/>
    </location>
</feature>
<accession>A0A413VN04</accession>
<evidence type="ECO:0000313" key="3">
    <source>
        <dbReference type="Proteomes" id="UP000284379"/>
    </source>
</evidence>
<protein>
    <recommendedName>
        <fullName evidence="4">T9SS C-terminal target domain-containing protein</fullName>
    </recommendedName>
</protein>
<sequence length="396" mass="45770">MGKSLLLLLSFSFFSTFWAFSQITYKNNCIRSGDEIIKEQVEFKDPGRSGENVIWNFSELKTINSKYKLSFHSPCLINDSIYIMGCDTLLKENSDINNLIIGKEHSTMYYYQVKNDTLFCLGHENPITLMHNTIPFPLMTYPFDYKQRIEHKFESEGIHSSQSGTNTFGNISIESDAYGKMILPTGDTLNHVVRIKTTQLINDTLYIKNNIGSNDISNIFLRKQLKKKVEKHHKQIEADTYSWYAQGYRYPVFETVQAFDVIDSLRKQTFAAAYFYPPVNHYYLDDDLDNTIVLDSLNNEKVPNILTNWINQNFSHNFWPNPVSTELNIEYKLEQGANVGITLYSSVHGIVKIIPVKYMDMGLYRETIDCSTLFPGAYIIQFNVENELISNIVLKK</sequence>
<organism evidence="2 3">
    <name type="scientific">Bacteroides nordii</name>
    <dbReference type="NCBI Taxonomy" id="291645"/>
    <lineage>
        <taxon>Bacteria</taxon>
        <taxon>Pseudomonadati</taxon>
        <taxon>Bacteroidota</taxon>
        <taxon>Bacteroidia</taxon>
        <taxon>Bacteroidales</taxon>
        <taxon>Bacteroidaceae</taxon>
        <taxon>Bacteroides</taxon>
    </lineage>
</organism>
<dbReference type="RefSeq" id="WP_122201559.1">
    <property type="nucleotide sequence ID" value="NZ_CABJFV010000007.1"/>
</dbReference>
<evidence type="ECO:0000256" key="1">
    <source>
        <dbReference type="SAM" id="SignalP"/>
    </source>
</evidence>
<proteinExistence type="predicted"/>
<feature type="signal peptide" evidence="1">
    <location>
        <begin position="1"/>
        <end position="19"/>
    </location>
</feature>
<reference evidence="2 3" key="1">
    <citation type="submission" date="2018-08" db="EMBL/GenBank/DDBJ databases">
        <title>A genome reference for cultivated species of the human gut microbiota.</title>
        <authorList>
            <person name="Zou Y."/>
            <person name="Xue W."/>
            <person name="Luo G."/>
        </authorList>
    </citation>
    <scope>NUCLEOTIDE SEQUENCE [LARGE SCALE GENOMIC DNA]</scope>
    <source>
        <strain evidence="2 3">AM40-30BH</strain>
    </source>
</reference>